<protein>
    <submittedName>
        <fullName evidence="3">Uncharacterized protein</fullName>
    </submittedName>
</protein>
<accession>A0ABP9QMQ4</accession>
<sequence>MLGYAEYVPPTYASVASWPLIIAFHGDGEQGTGNSTDIVKVDNNGLPKQVGADQWDAAHRFIVLSPQMNWSTRTAQHVHDFIQFAKANYKVDATRIYLTGLSGGGGPLYKYLDTYAGGEAAAVIPISAVYSFNTAAACGWKNVPVWFFHGASDTTVTSNNSKVAFDNLNACSPAPLVAPRFTEFTGVTHDAWTRTYSLSGMGTTVTSGRTAYSQSIYDWLLQYHR</sequence>
<dbReference type="PANTHER" id="PTHR43037:SF5">
    <property type="entry name" value="FERULOYL ESTERASE"/>
    <property type="match status" value="1"/>
</dbReference>
<dbReference type="InterPro" id="IPR029058">
    <property type="entry name" value="AB_hydrolase_fold"/>
</dbReference>
<evidence type="ECO:0000313" key="3">
    <source>
        <dbReference type="EMBL" id="GAA5164446.1"/>
    </source>
</evidence>
<gene>
    <name evidence="3" type="ORF">GCM10025770_18370</name>
</gene>
<dbReference type="Proteomes" id="UP001500547">
    <property type="component" value="Unassembled WGS sequence"/>
</dbReference>
<reference evidence="4" key="1">
    <citation type="journal article" date="2019" name="Int. J. Syst. Evol. Microbiol.">
        <title>The Global Catalogue of Microorganisms (GCM) 10K type strain sequencing project: providing services to taxonomists for standard genome sequencing and annotation.</title>
        <authorList>
            <consortium name="The Broad Institute Genomics Platform"/>
            <consortium name="The Broad Institute Genome Sequencing Center for Infectious Disease"/>
            <person name="Wu L."/>
            <person name="Ma J."/>
        </authorList>
    </citation>
    <scope>NUCLEOTIDE SEQUENCE [LARGE SCALE GENOMIC DNA]</scope>
    <source>
        <strain evidence="4">JCM 18715</strain>
    </source>
</reference>
<evidence type="ECO:0000313" key="4">
    <source>
        <dbReference type="Proteomes" id="UP001500547"/>
    </source>
</evidence>
<evidence type="ECO:0000256" key="2">
    <source>
        <dbReference type="ARBA" id="ARBA00022801"/>
    </source>
</evidence>
<keyword evidence="1" id="KW-0732">Signal</keyword>
<evidence type="ECO:0000256" key="1">
    <source>
        <dbReference type="ARBA" id="ARBA00022729"/>
    </source>
</evidence>
<dbReference type="PANTHER" id="PTHR43037">
    <property type="entry name" value="UNNAMED PRODUCT-RELATED"/>
    <property type="match status" value="1"/>
</dbReference>
<comment type="caution">
    <text evidence="3">The sequence shown here is derived from an EMBL/GenBank/DDBJ whole genome shotgun (WGS) entry which is preliminary data.</text>
</comment>
<dbReference type="EMBL" id="BAABLD010000008">
    <property type="protein sequence ID" value="GAA5164446.1"/>
    <property type="molecule type" value="Genomic_DNA"/>
</dbReference>
<dbReference type="InterPro" id="IPR050955">
    <property type="entry name" value="Plant_Biomass_Hydrol_Est"/>
</dbReference>
<keyword evidence="4" id="KW-1185">Reference proteome</keyword>
<dbReference type="Gene3D" id="3.40.50.1820">
    <property type="entry name" value="alpha/beta hydrolase"/>
    <property type="match status" value="1"/>
</dbReference>
<keyword evidence="2" id="KW-0378">Hydrolase</keyword>
<organism evidence="3 4">
    <name type="scientific">Viridibacterium curvum</name>
    <dbReference type="NCBI Taxonomy" id="1101404"/>
    <lineage>
        <taxon>Bacteria</taxon>
        <taxon>Pseudomonadati</taxon>
        <taxon>Pseudomonadota</taxon>
        <taxon>Betaproteobacteria</taxon>
        <taxon>Rhodocyclales</taxon>
        <taxon>Rhodocyclaceae</taxon>
        <taxon>Viridibacterium</taxon>
    </lineage>
</organism>
<name>A0ABP9QMQ4_9RHOO</name>
<dbReference type="SUPFAM" id="SSF53474">
    <property type="entry name" value="alpha/beta-Hydrolases"/>
    <property type="match status" value="1"/>
</dbReference>
<dbReference type="RefSeq" id="WP_345532617.1">
    <property type="nucleotide sequence ID" value="NZ_BAABLD010000008.1"/>
</dbReference>
<proteinExistence type="predicted"/>